<feature type="region of interest" description="Disordered" evidence="8">
    <location>
        <begin position="407"/>
        <end position="458"/>
    </location>
</feature>
<dbReference type="InterPro" id="IPR001969">
    <property type="entry name" value="Aspartic_peptidase_AS"/>
</dbReference>
<sequence length="505" mass="51728">MLSSIVSIIAFGAAVSQAAPAPVPKSGFFGSSSFSVPAVHNDNYVRNGTAALLKAYAKYNLKPTREMPEAFTSSLRKRQDGSVTAVPNDGSEYLVPVTIGGEPLNLDFDTGSSDLWVFSSLLPSSDLTGHEYYTSSKSSTYKVLSGETWSISYGDGSSASGVVGTDTVTVGGTTVTTQAVELANKISSEFQQDAADGLLGLAFSSINTVTPTQQKTFFDNAQSGLDSPLFAAYLPNNTTGAYDFGYTDSSKYTGTIEYAAVDSSNGFWEYPSTSYKVGSTTYSQSGFTAISDTGTTLILMGDTAVTNYYAKVSGSSYDSSQGGYTFPCSATLPTLSFLIGPTTYATIPASLMNFGVATGSTCFGALQSVGSGTQNIYGDVFFNAYYGVFDASGPQFGFAPATPAGSSAPASSSAAAPTSPSTSASAAATSTPSSPTTSAPSSPTTTTAGSAPTGTGSVFSGRGNLNAYTGGSQEGCLISGGTWYKDGTCAAYTATPNGLHLVPWI</sequence>
<keyword evidence="12" id="KW-1185">Reference proteome</keyword>
<evidence type="ECO:0000256" key="4">
    <source>
        <dbReference type="ARBA" id="ARBA00022801"/>
    </source>
</evidence>
<evidence type="ECO:0000256" key="8">
    <source>
        <dbReference type="SAM" id="MobiDB-lite"/>
    </source>
</evidence>
<protein>
    <submittedName>
        <fullName evidence="11">Asp-domain-containing protein</fullName>
    </submittedName>
</protein>
<evidence type="ECO:0000313" key="11">
    <source>
        <dbReference type="EMBL" id="PMD36820.1"/>
    </source>
</evidence>
<dbReference type="InterPro" id="IPR033121">
    <property type="entry name" value="PEPTIDASE_A1"/>
</dbReference>
<keyword evidence="9" id="KW-0732">Signal</keyword>
<evidence type="ECO:0000256" key="1">
    <source>
        <dbReference type="ARBA" id="ARBA00007447"/>
    </source>
</evidence>
<feature type="compositionally biased region" description="Low complexity" evidence="8">
    <location>
        <begin position="407"/>
        <end position="457"/>
    </location>
</feature>
<dbReference type="CDD" id="cd06097">
    <property type="entry name" value="Aspergillopepsin_like"/>
    <property type="match status" value="1"/>
</dbReference>
<dbReference type="FunFam" id="2.40.70.10:FF:000026">
    <property type="entry name" value="Endothiapepsin"/>
    <property type="match status" value="1"/>
</dbReference>
<dbReference type="EMBL" id="KZ613950">
    <property type="protein sequence ID" value="PMD36820.1"/>
    <property type="molecule type" value="Genomic_DNA"/>
</dbReference>
<organism evidence="11 12">
    <name type="scientific">Hyaloscypha variabilis (strain UAMH 11265 / GT02V1 / F)</name>
    <name type="common">Meliniomyces variabilis</name>
    <dbReference type="NCBI Taxonomy" id="1149755"/>
    <lineage>
        <taxon>Eukaryota</taxon>
        <taxon>Fungi</taxon>
        <taxon>Dikarya</taxon>
        <taxon>Ascomycota</taxon>
        <taxon>Pezizomycotina</taxon>
        <taxon>Leotiomycetes</taxon>
        <taxon>Helotiales</taxon>
        <taxon>Hyaloscyphaceae</taxon>
        <taxon>Hyaloscypha</taxon>
        <taxon>Hyaloscypha variabilis</taxon>
    </lineage>
</organism>
<dbReference type="SUPFAM" id="SSF50630">
    <property type="entry name" value="Acid proteases"/>
    <property type="match status" value="1"/>
</dbReference>
<keyword evidence="4 7" id="KW-0378">Hydrolase</keyword>
<dbReference type="InterPro" id="IPR021109">
    <property type="entry name" value="Peptidase_aspartic_dom_sf"/>
</dbReference>
<evidence type="ECO:0000256" key="3">
    <source>
        <dbReference type="ARBA" id="ARBA00022750"/>
    </source>
</evidence>
<name>A0A2J6RE73_HYAVF</name>
<dbReference type="GO" id="GO:0004190">
    <property type="term" value="F:aspartic-type endopeptidase activity"/>
    <property type="evidence" value="ECO:0007669"/>
    <property type="project" value="UniProtKB-KW"/>
</dbReference>
<feature type="disulfide bond" evidence="6">
    <location>
        <begin position="328"/>
        <end position="362"/>
    </location>
</feature>
<evidence type="ECO:0000256" key="9">
    <source>
        <dbReference type="SAM" id="SignalP"/>
    </source>
</evidence>
<comment type="similarity">
    <text evidence="1 7">Belongs to the peptidase A1 family.</text>
</comment>
<dbReference type="PROSITE" id="PS51767">
    <property type="entry name" value="PEPTIDASE_A1"/>
    <property type="match status" value="1"/>
</dbReference>
<evidence type="ECO:0000259" key="10">
    <source>
        <dbReference type="PROSITE" id="PS51767"/>
    </source>
</evidence>
<keyword evidence="3 7" id="KW-0064">Aspartyl protease</keyword>
<dbReference type="Gene3D" id="2.40.70.10">
    <property type="entry name" value="Acid Proteases"/>
    <property type="match status" value="2"/>
</dbReference>
<keyword evidence="2 7" id="KW-0645">Protease</keyword>
<evidence type="ECO:0000256" key="5">
    <source>
        <dbReference type="PIRSR" id="PIRSR601461-1"/>
    </source>
</evidence>
<dbReference type="InterPro" id="IPR001461">
    <property type="entry name" value="Aspartic_peptidase_A1"/>
</dbReference>
<dbReference type="PANTHER" id="PTHR47966">
    <property type="entry name" value="BETA-SITE APP-CLEAVING ENZYME, ISOFORM A-RELATED"/>
    <property type="match status" value="1"/>
</dbReference>
<accession>A0A2J6RE73</accession>
<keyword evidence="6" id="KW-1015">Disulfide bond</keyword>
<dbReference type="PROSITE" id="PS00141">
    <property type="entry name" value="ASP_PROTEASE"/>
    <property type="match status" value="2"/>
</dbReference>
<dbReference type="Pfam" id="PF25488">
    <property type="entry name" value="RNaseT2L_C"/>
    <property type="match status" value="1"/>
</dbReference>
<evidence type="ECO:0000313" key="12">
    <source>
        <dbReference type="Proteomes" id="UP000235786"/>
    </source>
</evidence>
<evidence type="ECO:0000256" key="6">
    <source>
        <dbReference type="PIRSR" id="PIRSR601461-2"/>
    </source>
</evidence>
<dbReference type="GO" id="GO:0006508">
    <property type="term" value="P:proteolysis"/>
    <property type="evidence" value="ECO:0007669"/>
    <property type="project" value="UniProtKB-KW"/>
</dbReference>
<evidence type="ECO:0000256" key="7">
    <source>
        <dbReference type="RuleBase" id="RU000454"/>
    </source>
</evidence>
<dbReference type="Proteomes" id="UP000235786">
    <property type="component" value="Unassembled WGS sequence"/>
</dbReference>
<dbReference type="OrthoDB" id="2747330at2759"/>
<dbReference type="PANTHER" id="PTHR47966:SF2">
    <property type="entry name" value="ASPERGILLOPEPSIN-1-RELATED"/>
    <property type="match status" value="1"/>
</dbReference>
<dbReference type="PRINTS" id="PR00792">
    <property type="entry name" value="PEPSIN"/>
</dbReference>
<dbReference type="InterPro" id="IPR034163">
    <property type="entry name" value="Aspergillopepsin-like_cat_dom"/>
</dbReference>
<feature type="chain" id="PRO_5014354822" evidence="9">
    <location>
        <begin position="19"/>
        <end position="505"/>
    </location>
</feature>
<dbReference type="Pfam" id="PF00026">
    <property type="entry name" value="Asp"/>
    <property type="match status" value="1"/>
</dbReference>
<feature type="active site" evidence="5">
    <location>
        <position position="292"/>
    </location>
</feature>
<feature type="signal peptide" evidence="9">
    <location>
        <begin position="1"/>
        <end position="18"/>
    </location>
</feature>
<evidence type="ECO:0000256" key="2">
    <source>
        <dbReference type="ARBA" id="ARBA00022670"/>
    </source>
</evidence>
<proteinExistence type="inferred from homology"/>
<feature type="domain" description="Peptidase A1" evidence="10">
    <location>
        <begin position="93"/>
        <end position="399"/>
    </location>
</feature>
<feature type="active site" evidence="5">
    <location>
        <position position="109"/>
    </location>
</feature>
<reference evidence="11 12" key="1">
    <citation type="submission" date="2016-04" db="EMBL/GenBank/DDBJ databases">
        <title>A degradative enzymes factory behind the ericoid mycorrhizal symbiosis.</title>
        <authorList>
            <consortium name="DOE Joint Genome Institute"/>
            <person name="Martino E."/>
            <person name="Morin E."/>
            <person name="Grelet G."/>
            <person name="Kuo A."/>
            <person name="Kohler A."/>
            <person name="Daghino S."/>
            <person name="Barry K."/>
            <person name="Choi C."/>
            <person name="Cichocki N."/>
            <person name="Clum A."/>
            <person name="Copeland A."/>
            <person name="Hainaut M."/>
            <person name="Haridas S."/>
            <person name="Labutti K."/>
            <person name="Lindquist E."/>
            <person name="Lipzen A."/>
            <person name="Khouja H.-R."/>
            <person name="Murat C."/>
            <person name="Ohm R."/>
            <person name="Olson A."/>
            <person name="Spatafora J."/>
            <person name="Veneault-Fourrey C."/>
            <person name="Henrissat B."/>
            <person name="Grigoriev I."/>
            <person name="Martin F."/>
            <person name="Perotto S."/>
        </authorList>
    </citation>
    <scope>NUCLEOTIDE SEQUENCE [LARGE SCALE GENOMIC DNA]</scope>
    <source>
        <strain evidence="11 12">F</strain>
    </source>
</reference>
<dbReference type="STRING" id="1149755.A0A2J6RE73"/>
<dbReference type="AlphaFoldDB" id="A0A2J6RE73"/>
<dbReference type="InterPro" id="IPR057328">
    <property type="entry name" value="RNaseT2L_C"/>
</dbReference>
<gene>
    <name evidence="11" type="ORF">L207DRAFT_433722</name>
</gene>